<dbReference type="Gene3D" id="1.10.10.10">
    <property type="entry name" value="Winged helix-like DNA-binding domain superfamily/Winged helix DNA-binding domain"/>
    <property type="match status" value="1"/>
</dbReference>
<dbReference type="Pfam" id="PF00931">
    <property type="entry name" value="NB-ARC"/>
    <property type="match status" value="1"/>
</dbReference>
<evidence type="ECO:0000256" key="1">
    <source>
        <dbReference type="ARBA" id="ARBA00008894"/>
    </source>
</evidence>
<evidence type="ECO:0000313" key="5">
    <source>
        <dbReference type="EMBL" id="KOM29571.1"/>
    </source>
</evidence>
<comment type="similarity">
    <text evidence="1">Belongs to the disease resistance NB-LRR family.</text>
</comment>
<evidence type="ECO:0000256" key="3">
    <source>
        <dbReference type="ARBA" id="ARBA00022821"/>
    </source>
</evidence>
<dbReference type="InterPro" id="IPR032675">
    <property type="entry name" value="LRR_dom_sf"/>
</dbReference>
<keyword evidence="3" id="KW-0611">Plant defense</keyword>
<dbReference type="InterPro" id="IPR055414">
    <property type="entry name" value="LRR_R13L4/SHOC2-like"/>
</dbReference>
<dbReference type="EMBL" id="KQ258508">
    <property type="protein sequence ID" value="KOM29571.1"/>
    <property type="molecule type" value="Genomic_DNA"/>
</dbReference>
<dbReference type="InterPro" id="IPR042197">
    <property type="entry name" value="Apaf_helical"/>
</dbReference>
<dbReference type="Pfam" id="PF05659">
    <property type="entry name" value="RPW8"/>
    <property type="match status" value="1"/>
</dbReference>
<dbReference type="InterPro" id="IPR002182">
    <property type="entry name" value="NB-ARC"/>
</dbReference>
<sequence length="804" mass="90594">MAMILDAVVGRVLDELLSTVIAMKDRAVKFRATLENLHSILKKVEPMAREIDGLNKRLDKPATETQTLIDEMEKGKELVIECSKVDWWNCCYKASSQEKLQDLIDSITLYFQLDMQGNINVIVLENQMLLHQIHEKLVENVPRRIAGLCSPPEPPAFTVGLDVHLRALKFKLLKNHHVGSVLTVTGTGGSGKSTLAKKFCSDEEVKGEFKDNIFFISLAEVPKLSTIVERLFEHNGYEKPQFQSDEGAVDRLENLLKQIGKNPILLVLDGVLPESASLVEKFVFQIPNYKILVTSRFTIKGFGQPYVLKSLNEADALNLFRHYASLDQTSSTIPDTIVKKIAKGCSGSPLALIVTGKSLSLEEPVVWHNRARTLSRGQSVLSYSSSSDGLLTCLQKCFDDLDAKLAESFMDLSLFPEAQKIPAAALVDIYAEQRDEDDDIAMENIHKLVKRNVADLVVTRNTTSGTVDYNYHYVTQHGLLRDLAIHQTRNLPTEKKHRLIIDLRGNNIPKWWTTQNEYHIAAHSLSISTDEEFTSEWCNLQPNEVKVLVMNLREKKRSLPPFMKKMNKLKVLTITNYDVNRAELENLELLDYLSDLKRIRLEKVSIPFLSKTGVPLKNLHKFSFFMCNVNEAFKNSTIKVSDVLPNLKEMNIDYCDMEELPAGLSDTVSLKKLSITNCHKLSKLPTGIGKLVNLESLRLTSCTKLEELPDSITSLHKLNFLDISDCVSLRTLPENMGELGSLESLNCRGCNRLSELPYSVTDLESLRVVVCDEETAALWEPIISMFSDLKLEVVLTDFKLDALL</sequence>
<dbReference type="GO" id="GO:0006952">
    <property type="term" value="P:defense response"/>
    <property type="evidence" value="ECO:0007669"/>
    <property type="project" value="UniProtKB-KW"/>
</dbReference>
<evidence type="ECO:0000313" key="6">
    <source>
        <dbReference type="Proteomes" id="UP000053144"/>
    </source>
</evidence>
<evidence type="ECO:0000256" key="2">
    <source>
        <dbReference type="ARBA" id="ARBA00022737"/>
    </source>
</evidence>
<dbReference type="InterPro" id="IPR027417">
    <property type="entry name" value="P-loop_NTPase"/>
</dbReference>
<gene>
    <name evidence="5" type="ORF">LR48_Vigan727s003000</name>
</gene>
<organism evidence="5 6">
    <name type="scientific">Phaseolus angularis</name>
    <name type="common">Azuki bean</name>
    <name type="synonym">Vigna angularis</name>
    <dbReference type="NCBI Taxonomy" id="3914"/>
    <lineage>
        <taxon>Eukaryota</taxon>
        <taxon>Viridiplantae</taxon>
        <taxon>Streptophyta</taxon>
        <taxon>Embryophyta</taxon>
        <taxon>Tracheophyta</taxon>
        <taxon>Spermatophyta</taxon>
        <taxon>Magnoliopsida</taxon>
        <taxon>eudicotyledons</taxon>
        <taxon>Gunneridae</taxon>
        <taxon>Pentapetalae</taxon>
        <taxon>rosids</taxon>
        <taxon>fabids</taxon>
        <taxon>Fabales</taxon>
        <taxon>Fabaceae</taxon>
        <taxon>Papilionoideae</taxon>
        <taxon>50 kb inversion clade</taxon>
        <taxon>NPAAA clade</taxon>
        <taxon>indigoferoid/millettioid clade</taxon>
        <taxon>Phaseoleae</taxon>
        <taxon>Vigna</taxon>
    </lineage>
</organism>
<proteinExistence type="inferred from homology"/>
<dbReference type="AlphaFoldDB" id="A0A0L9TGF9"/>
<dbReference type="PRINTS" id="PR00364">
    <property type="entry name" value="DISEASERSIST"/>
</dbReference>
<dbReference type="Proteomes" id="UP000053144">
    <property type="component" value="Unassembled WGS sequence"/>
</dbReference>
<accession>A0A0L9TGF9</accession>
<dbReference type="GO" id="GO:0043531">
    <property type="term" value="F:ADP binding"/>
    <property type="evidence" value="ECO:0007669"/>
    <property type="project" value="InterPro"/>
</dbReference>
<name>A0A0L9TGF9_PHAAN</name>
<protein>
    <recommendedName>
        <fullName evidence="4">RPW8 domain-containing protein</fullName>
    </recommendedName>
</protein>
<dbReference type="Gene3D" id="3.80.10.10">
    <property type="entry name" value="Ribonuclease Inhibitor"/>
    <property type="match status" value="1"/>
</dbReference>
<feature type="domain" description="RPW8" evidence="4">
    <location>
        <begin position="1"/>
        <end position="149"/>
    </location>
</feature>
<dbReference type="InterPro" id="IPR008808">
    <property type="entry name" value="Powdery_mildew-R_dom"/>
</dbReference>
<dbReference type="SUPFAM" id="SSF52540">
    <property type="entry name" value="P-loop containing nucleoside triphosphate hydrolases"/>
    <property type="match status" value="1"/>
</dbReference>
<dbReference type="Gene3D" id="1.10.8.430">
    <property type="entry name" value="Helical domain of apoptotic protease-activating factors"/>
    <property type="match status" value="1"/>
</dbReference>
<dbReference type="Gene3D" id="3.40.50.300">
    <property type="entry name" value="P-loop containing nucleotide triphosphate hydrolases"/>
    <property type="match status" value="1"/>
</dbReference>
<evidence type="ECO:0000259" key="4">
    <source>
        <dbReference type="PROSITE" id="PS51153"/>
    </source>
</evidence>
<reference evidence="6" key="1">
    <citation type="journal article" date="2015" name="Proc. Natl. Acad. Sci. U.S.A.">
        <title>Genome sequencing of adzuki bean (Vigna angularis) provides insight into high starch and low fat accumulation and domestication.</title>
        <authorList>
            <person name="Yang K."/>
            <person name="Tian Z."/>
            <person name="Chen C."/>
            <person name="Luo L."/>
            <person name="Zhao B."/>
            <person name="Wang Z."/>
            <person name="Yu L."/>
            <person name="Li Y."/>
            <person name="Sun Y."/>
            <person name="Li W."/>
            <person name="Chen Y."/>
            <person name="Li Y."/>
            <person name="Zhang Y."/>
            <person name="Ai D."/>
            <person name="Zhao J."/>
            <person name="Shang C."/>
            <person name="Ma Y."/>
            <person name="Wu B."/>
            <person name="Wang M."/>
            <person name="Gao L."/>
            <person name="Sun D."/>
            <person name="Zhang P."/>
            <person name="Guo F."/>
            <person name="Wang W."/>
            <person name="Li Y."/>
            <person name="Wang J."/>
            <person name="Varshney R.K."/>
            <person name="Wang J."/>
            <person name="Ling H.Q."/>
            <person name="Wan P."/>
        </authorList>
    </citation>
    <scope>NUCLEOTIDE SEQUENCE</scope>
    <source>
        <strain evidence="6">cv. Jingnong 6</strain>
    </source>
</reference>
<dbReference type="OMA" id="FYDCEDI"/>
<dbReference type="InterPro" id="IPR036388">
    <property type="entry name" value="WH-like_DNA-bd_sf"/>
</dbReference>
<dbReference type="PROSITE" id="PS51153">
    <property type="entry name" value="RPW8"/>
    <property type="match status" value="1"/>
</dbReference>
<dbReference type="Gramene" id="KOM29571">
    <property type="protein sequence ID" value="KOM29571"/>
    <property type="gene ID" value="LR48_Vigan727s003000"/>
</dbReference>
<dbReference type="PANTHER" id="PTHR36766:SF3">
    <property type="entry name" value="RPW8 DOMAIN-CONTAINING PROTEIN"/>
    <property type="match status" value="1"/>
</dbReference>
<dbReference type="SUPFAM" id="SSF52047">
    <property type="entry name" value="RNI-like"/>
    <property type="match status" value="1"/>
</dbReference>
<keyword evidence="2" id="KW-0677">Repeat</keyword>
<dbReference type="Pfam" id="PF23598">
    <property type="entry name" value="LRR_14"/>
    <property type="match status" value="1"/>
</dbReference>
<dbReference type="PANTHER" id="PTHR36766">
    <property type="entry name" value="PLANT BROAD-SPECTRUM MILDEW RESISTANCE PROTEIN RPW8"/>
    <property type="match status" value="1"/>
</dbReference>